<name>A0A4Z1H8C9_9HELO</name>
<reference evidence="2 3" key="1">
    <citation type="submission" date="2017-12" db="EMBL/GenBank/DDBJ databases">
        <title>Comparative genomics of Botrytis spp.</title>
        <authorList>
            <person name="Valero-Jimenez C.A."/>
            <person name="Tapia P."/>
            <person name="Veloso J."/>
            <person name="Silva-Moreno E."/>
            <person name="Staats M."/>
            <person name="Valdes J.H."/>
            <person name="Van Kan J.A.L."/>
        </authorList>
    </citation>
    <scope>NUCLEOTIDE SEQUENCE [LARGE SCALE GENOMIC DNA]</scope>
    <source>
        <strain evidence="2 3">MUCL11595</strain>
    </source>
</reference>
<evidence type="ECO:0000256" key="1">
    <source>
        <dbReference type="SAM" id="MobiDB-lite"/>
    </source>
</evidence>
<comment type="caution">
    <text evidence="2">The sequence shown here is derived from an EMBL/GenBank/DDBJ whole genome shotgun (WGS) entry which is preliminary data.</text>
</comment>
<dbReference type="AlphaFoldDB" id="A0A4Z1H8C9"/>
<protein>
    <submittedName>
        <fullName evidence="2">Uncharacterized protein</fullName>
    </submittedName>
</protein>
<dbReference type="Proteomes" id="UP000297527">
    <property type="component" value="Unassembled WGS sequence"/>
</dbReference>
<feature type="region of interest" description="Disordered" evidence="1">
    <location>
        <begin position="1"/>
        <end position="44"/>
    </location>
</feature>
<organism evidence="2 3">
    <name type="scientific">Botryotinia convoluta</name>
    <dbReference type="NCBI Taxonomy" id="54673"/>
    <lineage>
        <taxon>Eukaryota</taxon>
        <taxon>Fungi</taxon>
        <taxon>Dikarya</taxon>
        <taxon>Ascomycota</taxon>
        <taxon>Pezizomycotina</taxon>
        <taxon>Leotiomycetes</taxon>
        <taxon>Helotiales</taxon>
        <taxon>Sclerotiniaceae</taxon>
        <taxon>Botryotinia</taxon>
    </lineage>
</organism>
<dbReference type="OrthoDB" id="10397404at2759"/>
<sequence length="218" mass="24562">MAKDKGKQKVTGSDGISFPRLEKKMAPKAGVKKSKSKKIDTKSKNKRIKKLCTIIFGDVEPKSQLHKPNSKFPFINCDPEDIKHLSEDHKECYRLISDYNLELEEILEHHRSHFPDESTQSLGGIQSKYARFFHIIATLNEMEETAAAAAAEGITFQEFTSRAVVVQFKNAAAQCKTVAAKLLAAETQFRALASLYEAFNDIDNGSSSINRDMTKQYW</sequence>
<proteinExistence type="predicted"/>
<evidence type="ECO:0000313" key="3">
    <source>
        <dbReference type="Proteomes" id="UP000297527"/>
    </source>
</evidence>
<accession>A0A4Z1H8C9</accession>
<dbReference type="EMBL" id="PQXN01000398">
    <property type="protein sequence ID" value="TGO45354.1"/>
    <property type="molecule type" value="Genomic_DNA"/>
</dbReference>
<keyword evidence="3" id="KW-1185">Reference proteome</keyword>
<evidence type="ECO:0000313" key="2">
    <source>
        <dbReference type="EMBL" id="TGO45354.1"/>
    </source>
</evidence>
<gene>
    <name evidence="2" type="ORF">BCON_0400g00040</name>
</gene>